<dbReference type="Proteomes" id="UP000826012">
    <property type="component" value="Chromosome"/>
</dbReference>
<reference evidence="1 2" key="1">
    <citation type="submission" date="2021-07" db="EMBL/GenBank/DDBJ databases">
        <title>Complete genome sequence of nontuberculous Mycobacterium sp. TY59.</title>
        <authorList>
            <person name="Fukushima K."/>
        </authorList>
    </citation>
    <scope>NUCLEOTIDE SEQUENCE [LARGE SCALE GENOMIC DNA]</scope>
    <source>
        <strain evidence="1 2">TY59</strain>
    </source>
</reference>
<accession>A0ABN6IPM9</accession>
<keyword evidence="2" id="KW-1185">Reference proteome</keyword>
<gene>
    <name evidence="1" type="ORF">MTY59_53240</name>
</gene>
<evidence type="ECO:0000313" key="1">
    <source>
        <dbReference type="EMBL" id="BCZ25469.1"/>
    </source>
</evidence>
<proteinExistence type="predicted"/>
<dbReference type="EMBL" id="AP024828">
    <property type="protein sequence ID" value="BCZ25469.1"/>
    <property type="molecule type" value="Genomic_DNA"/>
</dbReference>
<protein>
    <submittedName>
        <fullName evidence="1">Uncharacterized protein</fullName>
    </submittedName>
</protein>
<name>A0ABN6IPM9_9MYCO</name>
<evidence type="ECO:0000313" key="2">
    <source>
        <dbReference type="Proteomes" id="UP000826012"/>
    </source>
</evidence>
<organism evidence="1 2">
    <name type="scientific">Mycobacterium senriense</name>
    <dbReference type="NCBI Taxonomy" id="2775496"/>
    <lineage>
        <taxon>Bacteria</taxon>
        <taxon>Bacillati</taxon>
        <taxon>Actinomycetota</taxon>
        <taxon>Actinomycetes</taxon>
        <taxon>Mycobacteriales</taxon>
        <taxon>Mycobacteriaceae</taxon>
        <taxon>Mycobacterium</taxon>
        <taxon>Mycobacterium avium complex (MAC)</taxon>
    </lineage>
</organism>
<sequence>MVPENMRVFFHEIDTGVTSRGALTCRAHTPASAKHAWPGRNDQRRAMQIRVKISRSGAVAAGARGWVPAHVNPVGVNDNGAGISTDCGDNRFHVRGRSFVIHALRNGLWLVLFAGAEDRSAVRATRLRATGC</sequence>